<feature type="compositionally biased region" description="Pro residues" evidence="1">
    <location>
        <begin position="324"/>
        <end position="334"/>
    </location>
</feature>
<dbReference type="EMBL" id="CP090169">
    <property type="protein sequence ID" value="UJO20084.1"/>
    <property type="molecule type" value="Genomic_DNA"/>
</dbReference>
<gene>
    <name evidence="2" type="ORF">CLAFUR5_10289</name>
</gene>
<sequence>MFANNKFSIAKDPSWAPKSARASLAPSTSVYSDVLNEPLSRVDHPDMPHIPPLRVSKAKVGKPSQVPDHMANGHQQIQDNGPQVRQSRLPIFKQVRSMLQKPSPLTTSEAIGHNDTFRQTGRAPDVKPSNYKDAYEATDEAQRRPSPTRLQKNVPPSLRSTSPVSVLEDRDTQHERLPRFDWDPEPGSPISSTSDISPDYYQIPIGPSQVSVNLRAVPQTPARAKMVSIKRKAKPSGYSQASENIPPPPPPPYDSHYTTLNSWRNQIQPNSHFSWTTGAPSIRPASRPSMDGTNPAPRHSKDHGDFMPNSRFSWSTVQTGMRPESPPPSPPPVVPSKYRQPPVQSILSRHRPIQRADKEVWTPPPRKTSLADPEIDPGTPTSARSKLTINSRPFTEHDNAGSGKKLPPPPELLTPTMSHKEVLLKEEQDKIHQRQNIERAIADLSKIENASPMDVSWEQVKDARSRIAELKTTLAEVQMEEREIGVAITRARRKEGEEEGLWVRRVTS</sequence>
<name>A0A9Q8PCM3_PASFU</name>
<protein>
    <submittedName>
        <fullName evidence="2">Uncharacterized protein</fullName>
    </submittedName>
</protein>
<proteinExistence type="predicted"/>
<reference evidence="2" key="2">
    <citation type="journal article" date="2022" name="Microb. Genom.">
        <title>A chromosome-scale genome assembly of the tomato pathogen Cladosporium fulvum reveals a compartmentalized genome architecture and the presence of a dispensable chromosome.</title>
        <authorList>
            <person name="Zaccaron A.Z."/>
            <person name="Chen L.H."/>
            <person name="Samaras A."/>
            <person name="Stergiopoulos I."/>
        </authorList>
    </citation>
    <scope>NUCLEOTIDE SEQUENCE</scope>
    <source>
        <strain evidence="2">Race5_Kim</strain>
    </source>
</reference>
<evidence type="ECO:0000313" key="3">
    <source>
        <dbReference type="Proteomes" id="UP000756132"/>
    </source>
</evidence>
<feature type="compositionally biased region" description="Polar residues" evidence="1">
    <location>
        <begin position="379"/>
        <end position="393"/>
    </location>
</feature>
<organism evidence="2 3">
    <name type="scientific">Passalora fulva</name>
    <name type="common">Tomato leaf mold</name>
    <name type="synonym">Cladosporium fulvum</name>
    <dbReference type="NCBI Taxonomy" id="5499"/>
    <lineage>
        <taxon>Eukaryota</taxon>
        <taxon>Fungi</taxon>
        <taxon>Dikarya</taxon>
        <taxon>Ascomycota</taxon>
        <taxon>Pezizomycotina</taxon>
        <taxon>Dothideomycetes</taxon>
        <taxon>Dothideomycetidae</taxon>
        <taxon>Mycosphaerellales</taxon>
        <taxon>Mycosphaerellaceae</taxon>
        <taxon>Fulvia</taxon>
    </lineage>
</organism>
<keyword evidence="3" id="KW-1185">Reference proteome</keyword>
<accession>A0A9Q8PCM3</accession>
<feature type="compositionally biased region" description="Polar residues" evidence="1">
    <location>
        <begin position="269"/>
        <end position="279"/>
    </location>
</feature>
<feature type="compositionally biased region" description="Polar residues" evidence="1">
    <location>
        <begin position="73"/>
        <end position="86"/>
    </location>
</feature>
<dbReference type="Proteomes" id="UP000756132">
    <property type="component" value="Chromosome 7"/>
</dbReference>
<dbReference type="AlphaFoldDB" id="A0A9Q8PCM3"/>
<reference evidence="2" key="1">
    <citation type="submission" date="2021-12" db="EMBL/GenBank/DDBJ databases">
        <authorList>
            <person name="Zaccaron A."/>
            <person name="Stergiopoulos I."/>
        </authorList>
    </citation>
    <scope>NUCLEOTIDE SEQUENCE</scope>
    <source>
        <strain evidence="2">Race5_Kim</strain>
    </source>
</reference>
<dbReference type="RefSeq" id="XP_047764450.1">
    <property type="nucleotide sequence ID" value="XM_047909437.1"/>
</dbReference>
<feature type="region of interest" description="Disordered" evidence="1">
    <location>
        <begin position="269"/>
        <end position="411"/>
    </location>
</feature>
<evidence type="ECO:0000313" key="2">
    <source>
        <dbReference type="EMBL" id="UJO20084.1"/>
    </source>
</evidence>
<feature type="region of interest" description="Disordered" evidence="1">
    <location>
        <begin position="221"/>
        <end position="255"/>
    </location>
</feature>
<feature type="compositionally biased region" description="Low complexity" evidence="1">
    <location>
        <begin position="188"/>
        <end position="201"/>
    </location>
</feature>
<dbReference type="GeneID" id="71990167"/>
<dbReference type="OrthoDB" id="4507572at2759"/>
<feature type="compositionally biased region" description="Basic and acidic residues" evidence="1">
    <location>
        <begin position="167"/>
        <end position="182"/>
    </location>
</feature>
<feature type="region of interest" description="Disordered" evidence="1">
    <location>
        <begin position="1"/>
        <end position="202"/>
    </location>
</feature>
<feature type="compositionally biased region" description="Polar residues" evidence="1">
    <location>
        <begin position="310"/>
        <end position="319"/>
    </location>
</feature>
<dbReference type="KEGG" id="ffu:CLAFUR5_10289"/>
<evidence type="ECO:0000256" key="1">
    <source>
        <dbReference type="SAM" id="MobiDB-lite"/>
    </source>
</evidence>